<evidence type="ECO:0000313" key="3">
    <source>
        <dbReference type="Proteomes" id="UP000217790"/>
    </source>
</evidence>
<protein>
    <submittedName>
        <fullName evidence="2">Uncharacterized protein</fullName>
    </submittedName>
</protein>
<keyword evidence="1" id="KW-0812">Transmembrane</keyword>
<proteinExistence type="predicted"/>
<dbReference type="InParanoid" id="A0A2H3CIW8"/>
<name>A0A2H3CIW8_ARMGA</name>
<evidence type="ECO:0000256" key="1">
    <source>
        <dbReference type="SAM" id="Phobius"/>
    </source>
</evidence>
<keyword evidence="3" id="KW-1185">Reference proteome</keyword>
<accession>A0A2H3CIW8</accession>
<keyword evidence="1" id="KW-1133">Transmembrane helix</keyword>
<sequence length="112" mass="12448">MQAILDGSDVKDLHPSNQNALLEAFSHRPWMPAIGTTNQLNTRRIIVVILAAFFTAAGILFPFVLCLIAYDTAGIEEDEEEARAALPFHYIPQHELIPEPSLTLLPEARIRA</sequence>
<dbReference type="Proteomes" id="UP000217790">
    <property type="component" value="Unassembled WGS sequence"/>
</dbReference>
<evidence type="ECO:0000313" key="2">
    <source>
        <dbReference type="EMBL" id="PBK83031.1"/>
    </source>
</evidence>
<reference evidence="3" key="1">
    <citation type="journal article" date="2017" name="Nat. Ecol. Evol.">
        <title>Genome expansion and lineage-specific genetic innovations in the forest pathogenic fungi Armillaria.</title>
        <authorList>
            <person name="Sipos G."/>
            <person name="Prasanna A.N."/>
            <person name="Walter M.C."/>
            <person name="O'Connor E."/>
            <person name="Balint B."/>
            <person name="Krizsan K."/>
            <person name="Kiss B."/>
            <person name="Hess J."/>
            <person name="Varga T."/>
            <person name="Slot J."/>
            <person name="Riley R."/>
            <person name="Boka B."/>
            <person name="Rigling D."/>
            <person name="Barry K."/>
            <person name="Lee J."/>
            <person name="Mihaltcheva S."/>
            <person name="LaButti K."/>
            <person name="Lipzen A."/>
            <person name="Waldron R."/>
            <person name="Moloney N.M."/>
            <person name="Sperisen C."/>
            <person name="Kredics L."/>
            <person name="Vagvoelgyi C."/>
            <person name="Patrignani A."/>
            <person name="Fitzpatrick D."/>
            <person name="Nagy I."/>
            <person name="Doyle S."/>
            <person name="Anderson J.B."/>
            <person name="Grigoriev I.V."/>
            <person name="Gueldener U."/>
            <person name="Muensterkoetter M."/>
            <person name="Nagy L.G."/>
        </authorList>
    </citation>
    <scope>NUCLEOTIDE SEQUENCE [LARGE SCALE GENOMIC DNA]</scope>
    <source>
        <strain evidence="3">Ar21-2</strain>
    </source>
</reference>
<feature type="transmembrane region" description="Helical" evidence="1">
    <location>
        <begin position="45"/>
        <end position="70"/>
    </location>
</feature>
<keyword evidence="1" id="KW-0472">Membrane</keyword>
<dbReference type="AlphaFoldDB" id="A0A2H3CIW8"/>
<organism evidence="2 3">
    <name type="scientific">Armillaria gallica</name>
    <name type="common">Bulbous honey fungus</name>
    <name type="synonym">Armillaria bulbosa</name>
    <dbReference type="NCBI Taxonomy" id="47427"/>
    <lineage>
        <taxon>Eukaryota</taxon>
        <taxon>Fungi</taxon>
        <taxon>Dikarya</taxon>
        <taxon>Basidiomycota</taxon>
        <taxon>Agaricomycotina</taxon>
        <taxon>Agaricomycetes</taxon>
        <taxon>Agaricomycetidae</taxon>
        <taxon>Agaricales</taxon>
        <taxon>Marasmiineae</taxon>
        <taxon>Physalacriaceae</taxon>
        <taxon>Armillaria</taxon>
    </lineage>
</organism>
<gene>
    <name evidence="2" type="ORF">ARMGADRAFT_1089770</name>
</gene>
<dbReference type="EMBL" id="KZ293710">
    <property type="protein sequence ID" value="PBK83031.1"/>
    <property type="molecule type" value="Genomic_DNA"/>
</dbReference>